<name>G7E0L6_MIXOS</name>
<dbReference type="OrthoDB" id="3241054at2759"/>
<reference evidence="2 3" key="2">
    <citation type="journal article" date="2012" name="Open Biol.">
        <title>Characteristics of nucleosomes and linker DNA regions on the genome of the basidiomycete Mixia osmundae revealed by mono- and dinucleosome mapping.</title>
        <authorList>
            <person name="Nishida H."/>
            <person name="Kondo S."/>
            <person name="Matsumoto T."/>
            <person name="Suzuki Y."/>
            <person name="Yoshikawa H."/>
            <person name="Taylor T.D."/>
            <person name="Sugiyama J."/>
        </authorList>
    </citation>
    <scope>NUCLEOTIDE SEQUENCE [LARGE SCALE GENOMIC DNA]</scope>
    <source>
        <strain evidence="3">CBS 9802 / IAM 14324 / JCM 22182 / KY 12970</strain>
    </source>
</reference>
<protein>
    <submittedName>
        <fullName evidence="2">Uncharacterized protein</fullName>
    </submittedName>
</protein>
<dbReference type="STRING" id="764103.G7E0L6"/>
<evidence type="ECO:0000313" key="3">
    <source>
        <dbReference type="Proteomes" id="UP000009131"/>
    </source>
</evidence>
<evidence type="ECO:0000256" key="1">
    <source>
        <dbReference type="SAM" id="MobiDB-lite"/>
    </source>
</evidence>
<dbReference type="AlphaFoldDB" id="G7E0L6"/>
<comment type="caution">
    <text evidence="2">The sequence shown here is derived from an EMBL/GenBank/DDBJ whole genome shotgun (WGS) entry which is preliminary data.</text>
</comment>
<keyword evidence="3" id="KW-1185">Reference proteome</keyword>
<dbReference type="EMBL" id="BABT02000080">
    <property type="protein sequence ID" value="GAA96376.1"/>
    <property type="molecule type" value="Genomic_DNA"/>
</dbReference>
<gene>
    <name evidence="2" type="primary">Mo03042</name>
    <name evidence="2" type="ORF">E5Q_03042</name>
</gene>
<dbReference type="InterPro" id="IPR021476">
    <property type="entry name" value="Egh16-like"/>
</dbReference>
<feature type="region of interest" description="Disordered" evidence="1">
    <location>
        <begin position="1"/>
        <end position="24"/>
    </location>
</feature>
<proteinExistence type="predicted"/>
<sequence length="388" mass="40857">MRFSGDDVASSDPEGPDEIEESEASRVECLRERLACSVEAAQSYLERYASDHHLLVARHDELYAKDEQLAEQNALITTMRSRLLDLELQLTGPRDATDNSPEDINVGVLGYPTAPEALGAISCSEEFRLTSTEQADILAVSQKAKLPQHVARNTVFWNFSQAVKAGTFPAHSTAQYSTASHLITHMKVTITFVTLALVALEASAHGLITAVQGANGINNVGFANNDSVQRNSGLPIPATEGDTSVIRNREIANGNVDVCGKTGMGGVVNIQQEMSRMESTGMASVHPGGVVKLTIHQVNQDGAGPYTCDASAAGDGSDWVSMQMAKNVPGLGFGGLGLAAAKDWPVEAVMPAGTQCKAGADGQTCLIRCRNAAAAGPFGSCAAVTQKN</sequence>
<dbReference type="Pfam" id="PF11327">
    <property type="entry name" value="Egh16-like"/>
    <property type="match status" value="1"/>
</dbReference>
<dbReference type="Proteomes" id="UP000009131">
    <property type="component" value="Unassembled WGS sequence"/>
</dbReference>
<evidence type="ECO:0000313" key="2">
    <source>
        <dbReference type="EMBL" id="GAA96376.1"/>
    </source>
</evidence>
<dbReference type="eggNOG" id="ENOG502SM0P">
    <property type="taxonomic scope" value="Eukaryota"/>
</dbReference>
<dbReference type="PANTHER" id="PTHR34618">
    <property type="entry name" value="SURFACE PROTEIN MAS1, PUTATIVE-RELATED"/>
    <property type="match status" value="1"/>
</dbReference>
<reference evidence="2 3" key="1">
    <citation type="journal article" date="2011" name="J. Gen. Appl. Microbiol.">
        <title>Draft genome sequencing of the enigmatic basidiomycete Mixia osmundae.</title>
        <authorList>
            <person name="Nishida H."/>
            <person name="Nagatsuka Y."/>
            <person name="Sugiyama J."/>
        </authorList>
    </citation>
    <scope>NUCLEOTIDE SEQUENCE [LARGE SCALE GENOMIC DNA]</scope>
    <source>
        <strain evidence="3">CBS 9802 / IAM 14324 / JCM 22182 / KY 12970</strain>
    </source>
</reference>
<accession>G7E0L6</accession>
<dbReference type="InParanoid" id="G7E0L6"/>
<organism evidence="2 3">
    <name type="scientific">Mixia osmundae (strain CBS 9802 / IAM 14324 / JCM 22182 / KY 12970)</name>
    <dbReference type="NCBI Taxonomy" id="764103"/>
    <lineage>
        <taxon>Eukaryota</taxon>
        <taxon>Fungi</taxon>
        <taxon>Dikarya</taxon>
        <taxon>Basidiomycota</taxon>
        <taxon>Pucciniomycotina</taxon>
        <taxon>Mixiomycetes</taxon>
        <taxon>Mixiales</taxon>
        <taxon>Mixiaceae</taxon>
        <taxon>Mixia</taxon>
    </lineage>
</organism>
<dbReference type="HOGENOM" id="CLU_714878_0_0_1"/>
<dbReference type="PANTHER" id="PTHR34618:SF1">
    <property type="entry name" value="SECRETED PROTEIN"/>
    <property type="match status" value="1"/>
</dbReference>